<dbReference type="InterPro" id="IPR000182">
    <property type="entry name" value="GNAT_dom"/>
</dbReference>
<evidence type="ECO:0000313" key="2">
    <source>
        <dbReference type="EMBL" id="MBO0333367.1"/>
    </source>
</evidence>
<feature type="domain" description="N-acetyltransferase" evidence="1">
    <location>
        <begin position="3"/>
        <end position="143"/>
    </location>
</feature>
<name>A0ABS3F4A6_9PROT</name>
<organism evidence="2 3">
    <name type="scientific">Sneathiella sedimenti</name>
    <dbReference type="NCBI Taxonomy" id="2816034"/>
    <lineage>
        <taxon>Bacteria</taxon>
        <taxon>Pseudomonadati</taxon>
        <taxon>Pseudomonadota</taxon>
        <taxon>Alphaproteobacteria</taxon>
        <taxon>Sneathiellales</taxon>
        <taxon>Sneathiellaceae</taxon>
        <taxon>Sneathiella</taxon>
    </lineage>
</organism>
<dbReference type="Gene3D" id="3.40.630.30">
    <property type="match status" value="1"/>
</dbReference>
<comment type="caution">
    <text evidence="2">The sequence shown here is derived from an EMBL/GenBank/DDBJ whole genome shotgun (WGS) entry which is preliminary data.</text>
</comment>
<accession>A0ABS3F4A6</accession>
<dbReference type="EMBL" id="JAFLNC010000002">
    <property type="protein sequence ID" value="MBO0333367.1"/>
    <property type="molecule type" value="Genomic_DNA"/>
</dbReference>
<reference evidence="2 3" key="1">
    <citation type="submission" date="2021-03" db="EMBL/GenBank/DDBJ databases">
        <title>Sneathiella sp. CAU 1612 isolated from Kang Won-do.</title>
        <authorList>
            <person name="Kim W."/>
        </authorList>
    </citation>
    <scope>NUCLEOTIDE SEQUENCE [LARGE SCALE GENOMIC DNA]</scope>
    <source>
        <strain evidence="2 3">CAU 1612</strain>
    </source>
</reference>
<dbReference type="InterPro" id="IPR016181">
    <property type="entry name" value="Acyl_CoA_acyltransferase"/>
</dbReference>
<evidence type="ECO:0000259" key="1">
    <source>
        <dbReference type="PROSITE" id="PS51186"/>
    </source>
</evidence>
<dbReference type="SUPFAM" id="SSF55729">
    <property type="entry name" value="Acyl-CoA N-acyltransferases (Nat)"/>
    <property type="match status" value="1"/>
</dbReference>
<keyword evidence="3" id="KW-1185">Reference proteome</keyword>
<sequence>MSIAIRPERREDGPAIHALITAAFGQEDEAILVDALRRDGDLWLSLVAEAKREIVGHIALSRLKSPAESLALAPVSVAPARQGEEIGGALIREAIARASVDGEALIFVLGDPAYYTRFGFNVETAAPYECEYAGDYFMALELDAGKATVALVIYADAFGGLG</sequence>
<dbReference type="Pfam" id="PF13508">
    <property type="entry name" value="Acetyltransf_7"/>
    <property type="match status" value="1"/>
</dbReference>
<dbReference type="PROSITE" id="PS51186">
    <property type="entry name" value="GNAT"/>
    <property type="match status" value="1"/>
</dbReference>
<proteinExistence type="predicted"/>
<dbReference type="Proteomes" id="UP000664761">
    <property type="component" value="Unassembled WGS sequence"/>
</dbReference>
<protein>
    <submittedName>
        <fullName evidence="2">N-acetyltransferase</fullName>
    </submittedName>
</protein>
<dbReference type="RefSeq" id="WP_207043612.1">
    <property type="nucleotide sequence ID" value="NZ_JAFLNC010000002.1"/>
</dbReference>
<evidence type="ECO:0000313" key="3">
    <source>
        <dbReference type="Proteomes" id="UP000664761"/>
    </source>
</evidence>
<dbReference type="CDD" id="cd04301">
    <property type="entry name" value="NAT_SF"/>
    <property type="match status" value="1"/>
</dbReference>
<gene>
    <name evidence="2" type="ORF">J0X12_07070</name>
</gene>